<keyword evidence="10 11" id="KW-0694">RNA-binding</keyword>
<dbReference type="Pfam" id="PF01743">
    <property type="entry name" value="PolyA_pol"/>
    <property type="match status" value="1"/>
</dbReference>
<evidence type="ECO:0000256" key="6">
    <source>
        <dbReference type="ARBA" id="ARBA00022741"/>
    </source>
</evidence>
<keyword evidence="9 11" id="KW-0460">Magnesium</keyword>
<dbReference type="InterPro" id="IPR003607">
    <property type="entry name" value="HD/PDEase_dom"/>
</dbReference>
<dbReference type="EC" id="3.1.4.-" evidence="11"/>
<comment type="miscellaneous">
    <text evidence="11">A single active site specifically recognizes both ATP and CTP and is responsible for their addition.</text>
</comment>
<dbReference type="GO" id="GO:0001680">
    <property type="term" value="P:tRNA 3'-terminal CCA addition"/>
    <property type="evidence" value="ECO:0007669"/>
    <property type="project" value="UniProtKB-UniRule"/>
</dbReference>
<keyword evidence="11" id="KW-0378">Hydrolase</keyword>
<comment type="cofactor">
    <cofactor evidence="11">
        <name>Ni(2+)</name>
        <dbReference type="ChEBI" id="CHEBI:49786"/>
    </cofactor>
    <text evidence="11">Nickel for phosphatase activity.</text>
</comment>
<evidence type="ECO:0000256" key="10">
    <source>
        <dbReference type="ARBA" id="ARBA00022884"/>
    </source>
</evidence>
<dbReference type="GO" id="GO:0004112">
    <property type="term" value="F:cyclic-nucleotide phosphodiesterase activity"/>
    <property type="evidence" value="ECO:0007669"/>
    <property type="project" value="UniProtKB-UniRule"/>
</dbReference>
<feature type="binding site" evidence="11">
    <location>
        <position position="27"/>
    </location>
    <ligand>
        <name>ATP</name>
        <dbReference type="ChEBI" id="CHEBI:30616"/>
    </ligand>
</feature>
<keyword evidence="11" id="KW-0511">Multifunctional enzyme</keyword>
<comment type="domain">
    <text evidence="11">Comprises two domains: an N-terminal domain containing the nucleotidyltransferase activity and a C-terminal HD domain associated with both phosphodiesterase and phosphatase activities.</text>
</comment>
<dbReference type="InterPro" id="IPR002646">
    <property type="entry name" value="PolA_pol_head_dom"/>
</dbReference>
<reference evidence="13 14" key="1">
    <citation type="submission" date="2017-07" db="EMBL/GenBank/DDBJ databases">
        <title>Complete Genome Sequence of the cosmetic ferment Vitreoscilla filiformis (ATCC15551).</title>
        <authorList>
            <person name="Contreras S."/>
            <person name="Sagory-Zalkind P."/>
            <person name="Blanquart H."/>
            <person name="Iltis A."/>
            <person name="Morand S.C."/>
        </authorList>
    </citation>
    <scope>NUCLEOTIDE SEQUENCE [LARGE SCALE GENOMIC DNA]</scope>
    <source>
        <strain evidence="13 14">ATCC 15551</strain>
    </source>
</reference>
<comment type="catalytic activity">
    <reaction evidence="11">
        <text>a tRNA precursor + 2 CTP + ATP = a tRNA with a 3' CCA end + 3 diphosphate</text>
        <dbReference type="Rhea" id="RHEA:14433"/>
        <dbReference type="Rhea" id="RHEA-COMP:10465"/>
        <dbReference type="Rhea" id="RHEA-COMP:10468"/>
        <dbReference type="ChEBI" id="CHEBI:30616"/>
        <dbReference type="ChEBI" id="CHEBI:33019"/>
        <dbReference type="ChEBI" id="CHEBI:37563"/>
        <dbReference type="ChEBI" id="CHEBI:74896"/>
        <dbReference type="ChEBI" id="CHEBI:83071"/>
        <dbReference type="EC" id="2.7.7.72"/>
    </reaction>
</comment>
<dbReference type="EC" id="2.7.7.72" evidence="11"/>
<comment type="catalytic activity">
    <reaction evidence="11">
        <text>a tRNA with a 3' CCA end + 2 CTP + ATP = a tRNA with a 3' CCACCA end + 3 diphosphate</text>
        <dbReference type="Rhea" id="RHEA:76235"/>
        <dbReference type="Rhea" id="RHEA-COMP:10468"/>
        <dbReference type="Rhea" id="RHEA-COMP:18655"/>
        <dbReference type="ChEBI" id="CHEBI:30616"/>
        <dbReference type="ChEBI" id="CHEBI:33019"/>
        <dbReference type="ChEBI" id="CHEBI:37563"/>
        <dbReference type="ChEBI" id="CHEBI:83071"/>
        <dbReference type="ChEBI" id="CHEBI:195187"/>
    </reaction>
</comment>
<comment type="function">
    <text evidence="11">Catalyzes the addition and repair of the essential 3'-terminal CCA sequence in tRNAs without using a nucleic acid template. Adds these three nucleotides in the order of C, C, and A to the tRNA nucleotide-73, using CTP and ATP as substrates and producing inorganic pyrophosphate. tRNA 3'-terminal CCA addition is required both for tRNA processing and repair. Also involved in tRNA surveillance by mediating tandem CCA addition to generate a CCACCA at the 3' terminus of unstable tRNAs. While stable tRNAs receive only 3'-terminal CCA, unstable tRNAs are marked with CCACCA and rapidly degraded.</text>
</comment>
<comment type="cofactor">
    <cofactor evidence="11">
        <name>Mg(2+)</name>
        <dbReference type="ChEBI" id="CHEBI:18420"/>
    </cofactor>
    <text evidence="11">Magnesium is required for nucleotidyltransferase activity.</text>
</comment>
<dbReference type="PIRSF" id="PIRSF000813">
    <property type="entry name" value="CCA_bact"/>
    <property type="match status" value="1"/>
</dbReference>
<feature type="binding site" evidence="11">
    <location>
        <position position="163"/>
    </location>
    <ligand>
        <name>CTP</name>
        <dbReference type="ChEBI" id="CHEBI:37563"/>
    </ligand>
</feature>
<evidence type="ECO:0000259" key="12">
    <source>
        <dbReference type="PROSITE" id="PS51831"/>
    </source>
</evidence>
<feature type="domain" description="HD" evidence="12">
    <location>
        <begin position="249"/>
        <end position="350"/>
    </location>
</feature>
<dbReference type="GO" id="GO:0004810">
    <property type="term" value="F:CCA tRNA nucleotidyltransferase activity"/>
    <property type="evidence" value="ECO:0007669"/>
    <property type="project" value="UniProtKB-UniRule"/>
</dbReference>
<evidence type="ECO:0000256" key="9">
    <source>
        <dbReference type="ARBA" id="ARBA00022842"/>
    </source>
</evidence>
<dbReference type="CDD" id="cd05398">
    <property type="entry name" value="NT_ClassII-CCAase"/>
    <property type="match status" value="1"/>
</dbReference>
<dbReference type="Gene3D" id="3.30.460.10">
    <property type="entry name" value="Beta Polymerase, domain 2"/>
    <property type="match status" value="1"/>
</dbReference>
<dbReference type="Pfam" id="PF01966">
    <property type="entry name" value="HD"/>
    <property type="match status" value="1"/>
</dbReference>
<dbReference type="GO" id="GO:0000287">
    <property type="term" value="F:magnesium ion binding"/>
    <property type="evidence" value="ECO:0007669"/>
    <property type="project" value="UniProtKB-UniRule"/>
</dbReference>
<feature type="binding site" evidence="11">
    <location>
        <position position="41"/>
    </location>
    <ligand>
        <name>Mg(2+)</name>
        <dbReference type="ChEBI" id="CHEBI:18420"/>
    </ligand>
</feature>
<comment type="similarity">
    <text evidence="11">Belongs to the tRNA nucleotidyltransferase/poly(A) polymerase family. Bacterial CCA-adding enzyme type 1 subfamily.</text>
</comment>
<evidence type="ECO:0000256" key="3">
    <source>
        <dbReference type="ARBA" id="ARBA00022694"/>
    </source>
</evidence>
<keyword evidence="7 11" id="KW-0692">RNA repair</keyword>
<feature type="binding site" evidence="11">
    <location>
        <position position="30"/>
    </location>
    <ligand>
        <name>CTP</name>
        <dbReference type="ChEBI" id="CHEBI:37563"/>
    </ligand>
</feature>
<dbReference type="PROSITE" id="PS51831">
    <property type="entry name" value="HD"/>
    <property type="match status" value="1"/>
</dbReference>
<keyword evidence="3 11" id="KW-0819">tRNA processing</keyword>
<dbReference type="GO" id="GO:0042245">
    <property type="term" value="P:RNA repair"/>
    <property type="evidence" value="ECO:0007669"/>
    <property type="project" value="UniProtKB-KW"/>
</dbReference>
<dbReference type="NCBIfam" id="NF008137">
    <property type="entry name" value="PRK10885.1"/>
    <property type="match status" value="1"/>
</dbReference>
<name>A0A221KEK0_VITFI</name>
<dbReference type="EC" id="3.1.3.-" evidence="11"/>
<keyword evidence="8 11" id="KW-0067">ATP-binding</keyword>
<dbReference type="InterPro" id="IPR012006">
    <property type="entry name" value="CCA_bact"/>
</dbReference>
<dbReference type="Pfam" id="PF12627">
    <property type="entry name" value="PolyA_pol_RNAbd"/>
    <property type="match status" value="1"/>
</dbReference>
<sequence length="438" mass="48393">MALACFVMAHTAELLLPAGATAYLVGGAVRDRLLGLRPYADQDWVVTGTTPEAMLAAGFQPVGKDFPVFLHPWTRQEYALARTERKTAPGYHGFVFHTAPEVRLEDDLLRRDLTINAMAAPPHSEQAPVIDPYGGQQDLQAKVLRHVSPAFAEDPVRILRLARFAARFPEFVVAPETEALMGDMVAAGEVDALVPERVWQELARGLMEAQPARMFEVLRRCGALQRLWPELNRLWGVPQRADYHPEVDTGIHTMMVLSQAVRMGAPLSVRFACLCHDLGKGNTPADILPRHLGHENRSEQLTRRVVQRLRIPNDCAELALLVAHEHSNIHRAADFDAAALLRLIERCDAFRRPQRFHEALQTCEADARGRLGFEEQPYRSRPRLERAFAVAAALPTAPIAAAAIARGAKGEAIAQAIHKARAQAIAQALAEAPAQRSE</sequence>
<feature type="binding site" evidence="11">
    <location>
        <position position="160"/>
    </location>
    <ligand>
        <name>CTP</name>
        <dbReference type="ChEBI" id="CHEBI:37563"/>
    </ligand>
</feature>
<dbReference type="AlphaFoldDB" id="A0A221KEK0"/>
<dbReference type="InterPro" id="IPR043519">
    <property type="entry name" value="NT_sf"/>
</dbReference>
<feature type="binding site" evidence="11">
    <location>
        <position position="30"/>
    </location>
    <ligand>
        <name>ATP</name>
        <dbReference type="ChEBI" id="CHEBI:30616"/>
    </ligand>
</feature>
<evidence type="ECO:0000256" key="2">
    <source>
        <dbReference type="ARBA" id="ARBA00022679"/>
    </source>
</evidence>
<dbReference type="InterPro" id="IPR006674">
    <property type="entry name" value="HD_domain"/>
</dbReference>
<dbReference type="SUPFAM" id="SSF81891">
    <property type="entry name" value="Poly A polymerase C-terminal region-like"/>
    <property type="match status" value="1"/>
</dbReference>
<feature type="binding site" evidence="11">
    <location>
        <position position="27"/>
    </location>
    <ligand>
        <name>CTP</name>
        <dbReference type="ChEBI" id="CHEBI:37563"/>
    </ligand>
</feature>
<feature type="binding site" evidence="11">
    <location>
        <position position="43"/>
    </location>
    <ligand>
        <name>Mg(2+)</name>
        <dbReference type="ChEBI" id="CHEBI:18420"/>
    </ligand>
</feature>
<keyword evidence="2 11" id="KW-0808">Transferase</keyword>
<dbReference type="Gene3D" id="1.10.3090.10">
    <property type="entry name" value="cca-adding enzyme, domain 2"/>
    <property type="match status" value="1"/>
</dbReference>
<evidence type="ECO:0000256" key="4">
    <source>
        <dbReference type="ARBA" id="ARBA00022695"/>
    </source>
</evidence>
<organism evidence="13 14">
    <name type="scientific">Vitreoscilla filiformis</name>
    <dbReference type="NCBI Taxonomy" id="63"/>
    <lineage>
        <taxon>Bacteria</taxon>
        <taxon>Pseudomonadati</taxon>
        <taxon>Pseudomonadota</taxon>
        <taxon>Betaproteobacteria</taxon>
        <taxon>Neisseriales</taxon>
        <taxon>Neisseriaceae</taxon>
        <taxon>Vitreoscilla</taxon>
    </lineage>
</organism>
<keyword evidence="5 11" id="KW-0479">Metal-binding</keyword>
<feature type="binding site" evidence="11">
    <location>
        <position position="163"/>
    </location>
    <ligand>
        <name>ATP</name>
        <dbReference type="ChEBI" id="CHEBI:30616"/>
    </ligand>
</feature>
<comment type="subunit">
    <text evidence="11">Monomer. Can also form homodimers and oligomers.</text>
</comment>
<accession>A0A221KEK0</accession>
<dbReference type="SUPFAM" id="SSF81301">
    <property type="entry name" value="Nucleotidyltransferase"/>
    <property type="match status" value="1"/>
</dbReference>
<evidence type="ECO:0000256" key="5">
    <source>
        <dbReference type="ARBA" id="ARBA00022723"/>
    </source>
</evidence>
<dbReference type="GO" id="GO:0000049">
    <property type="term" value="F:tRNA binding"/>
    <property type="evidence" value="ECO:0007669"/>
    <property type="project" value="UniProtKB-UniRule"/>
</dbReference>
<protein>
    <recommendedName>
        <fullName evidence="11">Multifunctional CCA protein</fullName>
    </recommendedName>
    <domain>
        <recommendedName>
            <fullName evidence="11">CCA-adding enzyme</fullName>
            <ecNumber evidence="11">2.7.7.72</ecNumber>
        </recommendedName>
        <alternativeName>
            <fullName evidence="11">CCA tRNA nucleotidyltransferase</fullName>
        </alternativeName>
        <alternativeName>
            <fullName evidence="11">tRNA CCA-pyrophosphorylase</fullName>
        </alternativeName>
        <alternativeName>
            <fullName evidence="11">tRNA adenylyl-/cytidylyl-transferase</fullName>
        </alternativeName>
        <alternativeName>
            <fullName evidence="11">tRNA nucleotidyltransferase</fullName>
        </alternativeName>
        <alternativeName>
            <fullName evidence="11">tRNA-NT</fullName>
        </alternativeName>
    </domain>
    <domain>
        <recommendedName>
            <fullName evidence="11">2'-nucleotidase</fullName>
            <ecNumber evidence="11">3.1.3.-</ecNumber>
        </recommendedName>
    </domain>
    <domain>
        <recommendedName>
            <fullName evidence="11">2',3'-cyclic phosphodiesterase</fullName>
            <ecNumber evidence="11">3.1.4.-</ecNumber>
        </recommendedName>
    </domain>
    <domain>
        <recommendedName>
            <fullName evidence="11">Phosphatase</fullName>
        </recommendedName>
    </domain>
</protein>
<dbReference type="InterPro" id="IPR032828">
    <property type="entry name" value="PolyA_RNA-bd"/>
</dbReference>
<dbReference type="PANTHER" id="PTHR47545:SF1">
    <property type="entry name" value="MULTIFUNCTIONAL CCA PROTEIN"/>
    <property type="match status" value="1"/>
</dbReference>
<feature type="binding site" evidence="11">
    <location>
        <position position="160"/>
    </location>
    <ligand>
        <name>ATP</name>
        <dbReference type="ChEBI" id="CHEBI:30616"/>
    </ligand>
</feature>
<dbReference type="HAMAP" id="MF_01261">
    <property type="entry name" value="CCA_bact_type1"/>
    <property type="match status" value="1"/>
</dbReference>
<evidence type="ECO:0000313" key="13">
    <source>
        <dbReference type="EMBL" id="ASM77233.1"/>
    </source>
</evidence>
<dbReference type="GO" id="GO:0160016">
    <property type="term" value="F:CCACCA tRNA nucleotidyltransferase activity"/>
    <property type="evidence" value="ECO:0007669"/>
    <property type="project" value="RHEA"/>
</dbReference>
<feature type="binding site" evidence="11">
    <location>
        <position position="111"/>
    </location>
    <ligand>
        <name>CTP</name>
        <dbReference type="ChEBI" id="CHEBI:37563"/>
    </ligand>
</feature>
<dbReference type="GO" id="GO:0005524">
    <property type="term" value="F:ATP binding"/>
    <property type="evidence" value="ECO:0007669"/>
    <property type="project" value="UniProtKB-UniRule"/>
</dbReference>
<dbReference type="KEGG" id="vff:VITFI_CDS1455"/>
<dbReference type="EMBL" id="CP022423">
    <property type="protein sequence ID" value="ASM77233.1"/>
    <property type="molecule type" value="Genomic_DNA"/>
</dbReference>
<dbReference type="GO" id="GO:0016791">
    <property type="term" value="F:phosphatase activity"/>
    <property type="evidence" value="ECO:0007669"/>
    <property type="project" value="UniProtKB-UniRule"/>
</dbReference>
<keyword evidence="1 11" id="KW-0533">Nickel</keyword>
<dbReference type="PANTHER" id="PTHR47545">
    <property type="entry name" value="MULTIFUNCTIONAL CCA PROTEIN"/>
    <property type="match status" value="1"/>
</dbReference>
<evidence type="ECO:0000256" key="7">
    <source>
        <dbReference type="ARBA" id="ARBA00022800"/>
    </source>
</evidence>
<dbReference type="InterPro" id="IPR050124">
    <property type="entry name" value="tRNA_CCA-adding_enzyme"/>
</dbReference>
<dbReference type="CDD" id="cd00077">
    <property type="entry name" value="HDc"/>
    <property type="match status" value="1"/>
</dbReference>
<evidence type="ECO:0000256" key="11">
    <source>
        <dbReference type="HAMAP-Rule" id="MF_01261"/>
    </source>
</evidence>
<keyword evidence="6 11" id="KW-0547">Nucleotide-binding</keyword>
<gene>
    <name evidence="11" type="primary">cca</name>
    <name evidence="13" type="ORF">VITFI_CDS1455</name>
</gene>
<evidence type="ECO:0000256" key="1">
    <source>
        <dbReference type="ARBA" id="ARBA00022596"/>
    </source>
</evidence>
<keyword evidence="4 11" id="KW-0548">Nucleotidyltransferase</keyword>
<evidence type="ECO:0000256" key="8">
    <source>
        <dbReference type="ARBA" id="ARBA00022840"/>
    </source>
</evidence>
<dbReference type="Proteomes" id="UP000199729">
    <property type="component" value="Chromosome"/>
</dbReference>
<dbReference type="SMART" id="SM00471">
    <property type="entry name" value="HDc"/>
    <property type="match status" value="1"/>
</dbReference>
<proteinExistence type="inferred from homology"/>
<evidence type="ECO:0000313" key="14">
    <source>
        <dbReference type="Proteomes" id="UP000199729"/>
    </source>
</evidence>
<keyword evidence="14" id="KW-1185">Reference proteome</keyword>
<feature type="binding site" evidence="11">
    <location>
        <position position="111"/>
    </location>
    <ligand>
        <name>ATP</name>
        <dbReference type="ChEBI" id="CHEBI:30616"/>
    </ligand>
</feature>